<proteinExistence type="predicted"/>
<evidence type="ECO:0008006" key="3">
    <source>
        <dbReference type="Google" id="ProtNLM"/>
    </source>
</evidence>
<dbReference type="HOGENOM" id="CLU_1032224_0_0_1"/>
<dbReference type="InterPro" id="IPR032675">
    <property type="entry name" value="LRR_dom_sf"/>
</dbReference>
<dbReference type="AlphaFoldDB" id="A0A0D3K185"/>
<sequence length="270" mass="29176">MKYKVNATIGGKRATLGYFATAEEAALCYARRMADSGLRLRASALQAAARGEAEAALEGEAPLLVPEGFEIVAASPTEEQLDPTSPASDALVEQRIMVRFENYGWCVGKITAKVNDGRRTIERDRVNFVAEFNVDNGAATDLSLESSMYDCSPSAEYQSWLLLEPACALYRFYQFHTLETKSFTNGKDDKPLVKRLYEAAFEEQFGKATVLGYSSLGWGDAEAAQLSEVLASGAAPRLEELFLGDNKIGDEGCKALAAALKEGAAPSSKV</sequence>
<dbReference type="Proteomes" id="UP000013827">
    <property type="component" value="Unassembled WGS sequence"/>
</dbReference>
<evidence type="ECO:0000313" key="1">
    <source>
        <dbReference type="EnsemblProtists" id="EOD29520"/>
    </source>
</evidence>
<dbReference type="EnsemblProtists" id="EOD29520">
    <property type="protein sequence ID" value="EOD29520"/>
    <property type="gene ID" value="EMIHUDRAFT_113743"/>
</dbReference>
<dbReference type="GeneID" id="17274793"/>
<name>A0A0D3K185_EMIH1</name>
<organism evidence="1 2">
    <name type="scientific">Emiliania huxleyi (strain CCMP1516)</name>
    <dbReference type="NCBI Taxonomy" id="280463"/>
    <lineage>
        <taxon>Eukaryota</taxon>
        <taxon>Haptista</taxon>
        <taxon>Haptophyta</taxon>
        <taxon>Prymnesiophyceae</taxon>
        <taxon>Isochrysidales</taxon>
        <taxon>Noelaerhabdaceae</taxon>
        <taxon>Emiliania</taxon>
    </lineage>
</organism>
<reference evidence="1" key="2">
    <citation type="submission" date="2024-10" db="UniProtKB">
        <authorList>
            <consortium name="EnsemblProtists"/>
        </authorList>
    </citation>
    <scope>IDENTIFICATION</scope>
</reference>
<dbReference type="PaxDb" id="2903-EOD29520"/>
<dbReference type="RefSeq" id="XP_005781949.1">
    <property type="nucleotide sequence ID" value="XM_005781892.1"/>
</dbReference>
<accession>A0A0D3K185</accession>
<reference evidence="2" key="1">
    <citation type="journal article" date="2013" name="Nature">
        <title>Pan genome of the phytoplankton Emiliania underpins its global distribution.</title>
        <authorList>
            <person name="Read B.A."/>
            <person name="Kegel J."/>
            <person name="Klute M.J."/>
            <person name="Kuo A."/>
            <person name="Lefebvre S.C."/>
            <person name="Maumus F."/>
            <person name="Mayer C."/>
            <person name="Miller J."/>
            <person name="Monier A."/>
            <person name="Salamov A."/>
            <person name="Young J."/>
            <person name="Aguilar M."/>
            <person name="Claverie J.M."/>
            <person name="Frickenhaus S."/>
            <person name="Gonzalez K."/>
            <person name="Herman E.K."/>
            <person name="Lin Y.C."/>
            <person name="Napier J."/>
            <person name="Ogata H."/>
            <person name="Sarno A.F."/>
            <person name="Shmutz J."/>
            <person name="Schroeder D."/>
            <person name="de Vargas C."/>
            <person name="Verret F."/>
            <person name="von Dassow P."/>
            <person name="Valentin K."/>
            <person name="Van de Peer Y."/>
            <person name="Wheeler G."/>
            <person name="Dacks J.B."/>
            <person name="Delwiche C.F."/>
            <person name="Dyhrman S.T."/>
            <person name="Glockner G."/>
            <person name="John U."/>
            <person name="Richards T."/>
            <person name="Worden A.Z."/>
            <person name="Zhang X."/>
            <person name="Grigoriev I.V."/>
            <person name="Allen A.E."/>
            <person name="Bidle K."/>
            <person name="Borodovsky M."/>
            <person name="Bowler C."/>
            <person name="Brownlee C."/>
            <person name="Cock J.M."/>
            <person name="Elias M."/>
            <person name="Gladyshev V.N."/>
            <person name="Groth M."/>
            <person name="Guda C."/>
            <person name="Hadaegh A."/>
            <person name="Iglesias-Rodriguez M.D."/>
            <person name="Jenkins J."/>
            <person name="Jones B.M."/>
            <person name="Lawson T."/>
            <person name="Leese F."/>
            <person name="Lindquist E."/>
            <person name="Lobanov A."/>
            <person name="Lomsadze A."/>
            <person name="Malik S.B."/>
            <person name="Marsh M.E."/>
            <person name="Mackinder L."/>
            <person name="Mock T."/>
            <person name="Mueller-Roeber B."/>
            <person name="Pagarete A."/>
            <person name="Parker M."/>
            <person name="Probert I."/>
            <person name="Quesneville H."/>
            <person name="Raines C."/>
            <person name="Rensing S.A."/>
            <person name="Riano-Pachon D.M."/>
            <person name="Richier S."/>
            <person name="Rokitta S."/>
            <person name="Shiraiwa Y."/>
            <person name="Soanes D.M."/>
            <person name="van der Giezen M."/>
            <person name="Wahlund T.M."/>
            <person name="Williams B."/>
            <person name="Wilson W."/>
            <person name="Wolfe G."/>
            <person name="Wurch L.L."/>
        </authorList>
    </citation>
    <scope>NUCLEOTIDE SEQUENCE</scope>
</reference>
<dbReference type="Gene3D" id="3.80.10.10">
    <property type="entry name" value="Ribonuclease Inhibitor"/>
    <property type="match status" value="1"/>
</dbReference>
<dbReference type="SMART" id="SM00368">
    <property type="entry name" value="LRR_RI"/>
    <property type="match status" value="1"/>
</dbReference>
<protein>
    <recommendedName>
        <fullName evidence="3">AP2/ERF domain-containing protein</fullName>
    </recommendedName>
</protein>
<dbReference type="KEGG" id="ehx:EMIHUDRAFT_113743"/>
<dbReference type="SUPFAM" id="SSF52047">
    <property type="entry name" value="RNI-like"/>
    <property type="match status" value="1"/>
</dbReference>
<evidence type="ECO:0000313" key="2">
    <source>
        <dbReference type="Proteomes" id="UP000013827"/>
    </source>
</evidence>
<keyword evidence="2" id="KW-1185">Reference proteome</keyword>